<protein>
    <submittedName>
        <fullName evidence="1">Uncharacterized protein</fullName>
    </submittedName>
</protein>
<name>A0A645IVR5_9ZZZZ</name>
<reference evidence="1" key="1">
    <citation type="submission" date="2019-08" db="EMBL/GenBank/DDBJ databases">
        <authorList>
            <person name="Kucharzyk K."/>
            <person name="Murdoch R.W."/>
            <person name="Higgins S."/>
            <person name="Loffler F."/>
        </authorList>
    </citation>
    <scope>NUCLEOTIDE SEQUENCE</scope>
</reference>
<comment type="caution">
    <text evidence="1">The sequence shown here is derived from an EMBL/GenBank/DDBJ whole genome shotgun (WGS) entry which is preliminary data.</text>
</comment>
<gene>
    <name evidence="1" type="ORF">SDC9_203192</name>
</gene>
<proteinExistence type="predicted"/>
<evidence type="ECO:0000313" key="1">
    <source>
        <dbReference type="EMBL" id="MPN55508.1"/>
    </source>
</evidence>
<organism evidence="1">
    <name type="scientific">bioreactor metagenome</name>
    <dbReference type="NCBI Taxonomy" id="1076179"/>
    <lineage>
        <taxon>unclassified sequences</taxon>
        <taxon>metagenomes</taxon>
        <taxon>ecological metagenomes</taxon>
    </lineage>
</organism>
<dbReference type="EMBL" id="VSSQ01124866">
    <property type="protein sequence ID" value="MPN55508.1"/>
    <property type="molecule type" value="Genomic_DNA"/>
</dbReference>
<accession>A0A645IVR5</accession>
<sequence>MTPPIGMDQWVLTVFQCSYSPIQHRVHQLRIGARTTGPGGDVAVKTINHRRKIYFAGGNAEFRDVAQPFLIRILGMEVTLDDVLDLRAELTLV</sequence>
<dbReference type="AlphaFoldDB" id="A0A645IVR5"/>